<feature type="region of interest" description="Disordered" evidence="11">
    <location>
        <begin position="1"/>
        <end position="27"/>
    </location>
</feature>
<dbReference type="OrthoDB" id="18453at2759"/>
<organism evidence="12 13">
    <name type="scientific">Sclerotinia nivalis</name>
    <dbReference type="NCBI Taxonomy" id="352851"/>
    <lineage>
        <taxon>Eukaryota</taxon>
        <taxon>Fungi</taxon>
        <taxon>Dikarya</taxon>
        <taxon>Ascomycota</taxon>
        <taxon>Pezizomycotina</taxon>
        <taxon>Leotiomycetes</taxon>
        <taxon>Helotiales</taxon>
        <taxon>Sclerotiniaceae</taxon>
        <taxon>Sclerotinia</taxon>
    </lineage>
</organism>
<evidence type="ECO:0008006" key="14">
    <source>
        <dbReference type="Google" id="ProtNLM"/>
    </source>
</evidence>
<dbReference type="PANTHER" id="PTHR15459">
    <property type="entry name" value="POLYAMINE-MODULATED FACTOR 1"/>
    <property type="match status" value="1"/>
</dbReference>
<keyword evidence="4" id="KW-0132">Cell division</keyword>
<keyword evidence="3" id="KW-0158">Chromosome</keyword>
<evidence type="ECO:0000256" key="8">
    <source>
        <dbReference type="ARBA" id="ARBA00023306"/>
    </source>
</evidence>
<feature type="coiled-coil region" evidence="10">
    <location>
        <begin position="158"/>
        <end position="210"/>
    </location>
</feature>
<keyword evidence="5" id="KW-0498">Mitosis</keyword>
<evidence type="ECO:0000256" key="1">
    <source>
        <dbReference type="ARBA" id="ARBA00004123"/>
    </source>
</evidence>
<evidence type="ECO:0000256" key="10">
    <source>
        <dbReference type="SAM" id="Coils"/>
    </source>
</evidence>
<evidence type="ECO:0000256" key="3">
    <source>
        <dbReference type="ARBA" id="ARBA00022454"/>
    </source>
</evidence>
<dbReference type="GO" id="GO:0007059">
    <property type="term" value="P:chromosome segregation"/>
    <property type="evidence" value="ECO:0007669"/>
    <property type="project" value="TreeGrafter"/>
</dbReference>
<reference evidence="12" key="1">
    <citation type="submission" date="2022-11" db="EMBL/GenBank/DDBJ databases">
        <title>Genome Resource of Sclerotinia nivalis Strain SnTB1, a Plant Pathogen Isolated from American Ginseng.</title>
        <authorList>
            <person name="Fan S."/>
        </authorList>
    </citation>
    <scope>NUCLEOTIDE SEQUENCE</scope>
    <source>
        <strain evidence="12">SnTB1</strain>
    </source>
</reference>
<sequence>MPSTTSPSPSPSPPPQAPIPLTPGPRASRLHDVYEKSLASALNTISYPAFSSCFPTVASKAPEALKAVHGQMVSRLRQFAIDEFEMILRERKVVERLNGLEGVIESARRRKARGVDADADAAGGDGGVAPHTLPAPSILAAHLTPIYTTQQSQLNAKLQTTQSQNAILAEEIRKQREEIEKLVRGVEVVVEDLDRANGVLEREVDGLGREALEAEGVLREV</sequence>
<comment type="caution">
    <text evidence="12">The sequence shown here is derived from an EMBL/GenBank/DDBJ whole genome shotgun (WGS) entry which is preliminary data.</text>
</comment>
<feature type="compositionally biased region" description="Pro residues" evidence="11">
    <location>
        <begin position="8"/>
        <end position="23"/>
    </location>
</feature>
<protein>
    <recommendedName>
        <fullName evidence="14">MIND kinetochore complex component Nnf1</fullName>
    </recommendedName>
</protein>
<dbReference type="GO" id="GO:0000444">
    <property type="term" value="C:MIS12/MIND type complex"/>
    <property type="evidence" value="ECO:0007669"/>
    <property type="project" value="InterPro"/>
</dbReference>
<dbReference type="Proteomes" id="UP001152300">
    <property type="component" value="Unassembled WGS sequence"/>
</dbReference>
<dbReference type="Pfam" id="PF03980">
    <property type="entry name" value="Nnf1"/>
    <property type="match status" value="1"/>
</dbReference>
<keyword evidence="7" id="KW-0539">Nucleus</keyword>
<evidence type="ECO:0000256" key="9">
    <source>
        <dbReference type="ARBA" id="ARBA00023328"/>
    </source>
</evidence>
<dbReference type="EMBL" id="JAPEIS010000006">
    <property type="protein sequence ID" value="KAJ8065370.1"/>
    <property type="molecule type" value="Genomic_DNA"/>
</dbReference>
<evidence type="ECO:0000256" key="4">
    <source>
        <dbReference type="ARBA" id="ARBA00022618"/>
    </source>
</evidence>
<evidence type="ECO:0000256" key="2">
    <source>
        <dbReference type="ARBA" id="ARBA00004629"/>
    </source>
</evidence>
<evidence type="ECO:0000256" key="11">
    <source>
        <dbReference type="SAM" id="MobiDB-lite"/>
    </source>
</evidence>
<keyword evidence="9" id="KW-0137">Centromere</keyword>
<dbReference type="AlphaFoldDB" id="A0A9X0DK60"/>
<keyword evidence="6" id="KW-0995">Kinetochore</keyword>
<gene>
    <name evidence="12" type="ORF">OCU04_006058</name>
</gene>
<keyword evidence="13" id="KW-1185">Reference proteome</keyword>
<comment type="subcellular location">
    <subcellularLocation>
        <location evidence="2">Chromosome</location>
        <location evidence="2">Centromere</location>
        <location evidence="2">Kinetochore</location>
    </subcellularLocation>
    <subcellularLocation>
        <location evidence="1">Nucleus</location>
    </subcellularLocation>
</comment>
<evidence type="ECO:0000256" key="6">
    <source>
        <dbReference type="ARBA" id="ARBA00022838"/>
    </source>
</evidence>
<keyword evidence="10" id="KW-0175">Coiled coil</keyword>
<dbReference type="GO" id="GO:0005634">
    <property type="term" value="C:nucleus"/>
    <property type="evidence" value="ECO:0007669"/>
    <property type="project" value="UniProtKB-SubCell"/>
</dbReference>
<evidence type="ECO:0000256" key="5">
    <source>
        <dbReference type="ARBA" id="ARBA00022776"/>
    </source>
</evidence>
<dbReference type="InterPro" id="IPR007128">
    <property type="entry name" value="PMF1/Nnf1"/>
</dbReference>
<dbReference type="PANTHER" id="PTHR15459:SF3">
    <property type="entry name" value="POLYAMINE-MODULATED FACTOR 1"/>
    <property type="match status" value="1"/>
</dbReference>
<evidence type="ECO:0000313" key="13">
    <source>
        <dbReference type="Proteomes" id="UP001152300"/>
    </source>
</evidence>
<name>A0A9X0DK60_9HELO</name>
<evidence type="ECO:0000256" key="7">
    <source>
        <dbReference type="ARBA" id="ARBA00023242"/>
    </source>
</evidence>
<proteinExistence type="predicted"/>
<keyword evidence="8" id="KW-0131">Cell cycle</keyword>
<accession>A0A9X0DK60</accession>
<dbReference type="GO" id="GO:0051301">
    <property type="term" value="P:cell division"/>
    <property type="evidence" value="ECO:0007669"/>
    <property type="project" value="UniProtKB-KW"/>
</dbReference>
<evidence type="ECO:0000313" key="12">
    <source>
        <dbReference type="EMBL" id="KAJ8065370.1"/>
    </source>
</evidence>